<reference evidence="1" key="1">
    <citation type="journal article" date="2020" name="Nature">
        <title>Giant virus diversity and host interactions through global metagenomics.</title>
        <authorList>
            <person name="Schulz F."/>
            <person name="Roux S."/>
            <person name="Paez-Espino D."/>
            <person name="Jungbluth S."/>
            <person name="Walsh D.A."/>
            <person name="Denef V.J."/>
            <person name="McMahon K.D."/>
            <person name="Konstantinidis K.T."/>
            <person name="Eloe-Fadrosh E.A."/>
            <person name="Kyrpides N.C."/>
            <person name="Woyke T."/>
        </authorList>
    </citation>
    <scope>NUCLEOTIDE SEQUENCE</scope>
    <source>
        <strain evidence="1">GVMAG-M-3300025880-56</strain>
    </source>
</reference>
<evidence type="ECO:0000313" key="1">
    <source>
        <dbReference type="EMBL" id="QHU01879.1"/>
    </source>
</evidence>
<sequence>MCKISKLISFIVNLKKLENFIIFKKKYTQISYMHVK</sequence>
<proteinExistence type="predicted"/>
<protein>
    <submittedName>
        <fullName evidence="1">Uncharacterized protein</fullName>
    </submittedName>
</protein>
<dbReference type="EMBL" id="MN740350">
    <property type="protein sequence ID" value="QHU01879.1"/>
    <property type="molecule type" value="Genomic_DNA"/>
</dbReference>
<organism evidence="1">
    <name type="scientific">viral metagenome</name>
    <dbReference type="NCBI Taxonomy" id="1070528"/>
    <lineage>
        <taxon>unclassified sequences</taxon>
        <taxon>metagenomes</taxon>
        <taxon>organismal metagenomes</taxon>
    </lineage>
</organism>
<dbReference type="AlphaFoldDB" id="A0A6C0J883"/>
<accession>A0A6C0J883</accession>
<name>A0A6C0J883_9ZZZZ</name>